<dbReference type="CDD" id="cd07136">
    <property type="entry name" value="ALDH_YwdH-P39616"/>
    <property type="match status" value="1"/>
</dbReference>
<keyword evidence="2 3" id="KW-0560">Oxidoreductase</keyword>
<evidence type="ECO:0000256" key="1">
    <source>
        <dbReference type="ARBA" id="ARBA00009986"/>
    </source>
</evidence>
<reference evidence="7" key="1">
    <citation type="submission" date="2022-12" db="EMBL/GenBank/DDBJ databases">
        <title>Peptostreptococcus.</title>
        <authorList>
            <person name="Lee S.H."/>
        </authorList>
    </citation>
    <scope>NUCLEOTIDE SEQUENCE</scope>
    <source>
        <strain evidence="7">CBA3647</strain>
    </source>
</reference>
<dbReference type="Gene3D" id="3.40.309.10">
    <property type="entry name" value="Aldehyde Dehydrogenase, Chain A, domain 2"/>
    <property type="match status" value="1"/>
</dbReference>
<dbReference type="PROSITE" id="PS00687">
    <property type="entry name" value="ALDEHYDE_DEHYDR_GLU"/>
    <property type="match status" value="1"/>
</dbReference>
<dbReference type="InterPro" id="IPR016161">
    <property type="entry name" value="Ald_DH/histidinol_DH"/>
</dbReference>
<dbReference type="InterPro" id="IPR029510">
    <property type="entry name" value="Ald_DH_CS_GLU"/>
</dbReference>
<evidence type="ECO:0000256" key="2">
    <source>
        <dbReference type="ARBA" id="ARBA00023002"/>
    </source>
</evidence>
<keyword evidence="8" id="KW-1185">Reference proteome</keyword>
<dbReference type="PANTHER" id="PTHR43570:SF16">
    <property type="entry name" value="ALDEHYDE DEHYDROGENASE TYPE III, ISOFORM Q"/>
    <property type="match status" value="1"/>
</dbReference>
<dbReference type="Gene3D" id="3.40.605.10">
    <property type="entry name" value="Aldehyde Dehydrogenase, Chain A, domain 1"/>
    <property type="match status" value="1"/>
</dbReference>
<evidence type="ECO:0000256" key="5">
    <source>
        <dbReference type="RuleBase" id="RU003345"/>
    </source>
</evidence>
<comment type="similarity">
    <text evidence="1 3 5">Belongs to the aldehyde dehydrogenase family.</text>
</comment>
<dbReference type="Pfam" id="PF00171">
    <property type="entry name" value="Aldedh"/>
    <property type="match status" value="1"/>
</dbReference>
<evidence type="ECO:0000256" key="4">
    <source>
        <dbReference type="PROSITE-ProRule" id="PRU10007"/>
    </source>
</evidence>
<dbReference type="PANTHER" id="PTHR43570">
    <property type="entry name" value="ALDEHYDE DEHYDROGENASE"/>
    <property type="match status" value="1"/>
</dbReference>
<dbReference type="PIRSF" id="PIRSF036492">
    <property type="entry name" value="ALDH"/>
    <property type="match status" value="1"/>
</dbReference>
<dbReference type="RefSeq" id="WP_269311919.1">
    <property type="nucleotide sequence ID" value="NZ_CP114052.1"/>
</dbReference>
<sequence length="459" mass="51676">MDNIKNIIIKQKEYFNRNKTKDLHNRKDALNKLKQSILNNKNGIVEALNNDLAKSEFEAYTTEIGDVLSEISLFLKKINKWSKDKKVRTPSFLYPAKSFIMKEPYGIVLIIGPFNYPFNLVMKPLIGAIAAGNTVIVKPSELSPNVANIIKKVLDEAFDQEYVATILGDAEVTSSLLEEKFDYIFFTGGAKIGKIIMQAAAKNLTPITLELGGKSPAVVSDAANIKIACQRIARGKFMNAGQTCVAPDYVFVEEKIFNKFIDGIKDTIVEFYGKDIKGNKDLGRIINKRHHDRLNSLLEKEKKHIIFGGQTDIENLYISPTLLTDINFDSPIMEEEIFGPILPILKYKDLDKDVIKFIKNGEKPLALYLFTGNKSEEIKILKEISFGGGMVNDTLLHLANPYLPFGGVGNSGIGAYHGKHSFDLFSHKKSIVKRPLNIQFDLTKPPYKNKLKFIEKYFK</sequence>
<evidence type="ECO:0000313" key="7">
    <source>
        <dbReference type="EMBL" id="WAW15225.1"/>
    </source>
</evidence>
<dbReference type="PROSITE" id="PS00070">
    <property type="entry name" value="ALDEHYDE_DEHYDR_CYS"/>
    <property type="match status" value="1"/>
</dbReference>
<dbReference type="InterPro" id="IPR016162">
    <property type="entry name" value="Ald_DH_N"/>
</dbReference>
<accession>A0ABY7JTC8</accession>
<dbReference type="InterPro" id="IPR016163">
    <property type="entry name" value="Ald_DH_C"/>
</dbReference>
<evidence type="ECO:0000259" key="6">
    <source>
        <dbReference type="Pfam" id="PF00171"/>
    </source>
</evidence>
<organism evidence="7 8">
    <name type="scientific">Peptostreptococcus equinus</name>
    <dbReference type="NCBI Taxonomy" id="3003601"/>
    <lineage>
        <taxon>Bacteria</taxon>
        <taxon>Bacillati</taxon>
        <taxon>Bacillota</taxon>
        <taxon>Clostridia</taxon>
        <taxon>Peptostreptococcales</taxon>
        <taxon>Peptostreptococcaceae</taxon>
        <taxon>Peptostreptococcus</taxon>
    </lineage>
</organism>
<feature type="active site" evidence="4">
    <location>
        <position position="210"/>
    </location>
</feature>
<dbReference type="EMBL" id="CP114052">
    <property type="protein sequence ID" value="WAW15225.1"/>
    <property type="molecule type" value="Genomic_DNA"/>
</dbReference>
<dbReference type="InterPro" id="IPR016160">
    <property type="entry name" value="Ald_DH_CS_CYS"/>
</dbReference>
<proteinExistence type="inferred from homology"/>
<dbReference type="Proteomes" id="UP001164187">
    <property type="component" value="Chromosome"/>
</dbReference>
<gene>
    <name evidence="7" type="ORF">O0R46_01890</name>
</gene>
<feature type="domain" description="Aldehyde dehydrogenase" evidence="6">
    <location>
        <begin position="4"/>
        <end position="431"/>
    </location>
</feature>
<evidence type="ECO:0000313" key="8">
    <source>
        <dbReference type="Proteomes" id="UP001164187"/>
    </source>
</evidence>
<dbReference type="InterPro" id="IPR015590">
    <property type="entry name" value="Aldehyde_DH_dom"/>
</dbReference>
<dbReference type="InterPro" id="IPR012394">
    <property type="entry name" value="Aldehyde_DH_NAD(P)"/>
</dbReference>
<evidence type="ECO:0000256" key="3">
    <source>
        <dbReference type="PIRNR" id="PIRNR036492"/>
    </source>
</evidence>
<dbReference type="SUPFAM" id="SSF53720">
    <property type="entry name" value="ALDH-like"/>
    <property type="match status" value="1"/>
</dbReference>
<protein>
    <recommendedName>
        <fullName evidence="3">Aldehyde dehydrogenase</fullName>
    </recommendedName>
</protein>
<name>A0ABY7JTC8_9FIRM</name>